<evidence type="ECO:0000313" key="2">
    <source>
        <dbReference type="EMBL" id="RKO89545.1"/>
    </source>
</evidence>
<organism evidence="2 3">
    <name type="scientific">Blyttiomyces helicus</name>
    <dbReference type="NCBI Taxonomy" id="388810"/>
    <lineage>
        <taxon>Eukaryota</taxon>
        <taxon>Fungi</taxon>
        <taxon>Fungi incertae sedis</taxon>
        <taxon>Chytridiomycota</taxon>
        <taxon>Chytridiomycota incertae sedis</taxon>
        <taxon>Chytridiomycetes</taxon>
        <taxon>Chytridiomycetes incertae sedis</taxon>
        <taxon>Blyttiomyces</taxon>
    </lineage>
</organism>
<protein>
    <recommendedName>
        <fullName evidence="1">Mon2/Sec7/BIG1-like dimerisation and cyclophilin-binding domain-containing protein</fullName>
    </recommendedName>
</protein>
<dbReference type="Pfam" id="PF16213">
    <property type="entry name" value="DCB"/>
    <property type="match status" value="1"/>
</dbReference>
<feature type="domain" description="Mon2/Sec7/BIG1-like dimerisation and cyclophilin-binding" evidence="1">
    <location>
        <begin position="65"/>
        <end position="135"/>
    </location>
</feature>
<dbReference type="AlphaFoldDB" id="A0A4P9WCY5"/>
<dbReference type="InterPro" id="IPR032629">
    <property type="entry name" value="DCB_dom"/>
</dbReference>
<accession>A0A4P9WCY5</accession>
<sequence length="220" mass="23514">MSGSGLAGFLQNELLTLSSEARRKHPEIKEVCGFVVKGARRARRRGRDARVGMGGGGRRTAAGDQDAAERLLYIIRALKERPAPAGGVDIVATELAKTDDVLRPFIMSCDTKNQKLVPIAVGCLQKLISHHAIPEVLRGRFVRGLGVGYIESGVALGSHSNLSHRNHPRTPVLDTAGICYAGLAHPVRIGREQYGAAAKGPADRASAFDELRESSWGGFG</sequence>
<dbReference type="EMBL" id="KZ996029">
    <property type="protein sequence ID" value="RKO89545.1"/>
    <property type="molecule type" value="Genomic_DNA"/>
</dbReference>
<reference evidence="3" key="1">
    <citation type="journal article" date="2018" name="Nat. Microbiol.">
        <title>Leveraging single-cell genomics to expand the fungal tree of life.</title>
        <authorList>
            <person name="Ahrendt S.R."/>
            <person name="Quandt C.A."/>
            <person name="Ciobanu D."/>
            <person name="Clum A."/>
            <person name="Salamov A."/>
            <person name="Andreopoulos B."/>
            <person name="Cheng J.F."/>
            <person name="Woyke T."/>
            <person name="Pelin A."/>
            <person name="Henrissat B."/>
            <person name="Reynolds N.K."/>
            <person name="Benny G.L."/>
            <person name="Smith M.E."/>
            <person name="James T.Y."/>
            <person name="Grigoriev I.V."/>
        </authorList>
    </citation>
    <scope>NUCLEOTIDE SEQUENCE [LARGE SCALE GENOMIC DNA]</scope>
</reference>
<dbReference type="Proteomes" id="UP000269721">
    <property type="component" value="Unassembled WGS sequence"/>
</dbReference>
<evidence type="ECO:0000259" key="1">
    <source>
        <dbReference type="Pfam" id="PF16213"/>
    </source>
</evidence>
<gene>
    <name evidence="2" type="ORF">BDK51DRAFT_53268</name>
</gene>
<dbReference type="OrthoDB" id="294853at2759"/>
<evidence type="ECO:0000313" key="3">
    <source>
        <dbReference type="Proteomes" id="UP000269721"/>
    </source>
</evidence>
<proteinExistence type="predicted"/>
<name>A0A4P9WCY5_9FUNG</name>
<keyword evidence="3" id="KW-1185">Reference proteome</keyword>